<feature type="signal peptide" evidence="2">
    <location>
        <begin position="1"/>
        <end position="24"/>
    </location>
</feature>
<feature type="compositionally biased region" description="Low complexity" evidence="1">
    <location>
        <begin position="1"/>
        <end position="33"/>
    </location>
</feature>
<keyword evidence="4" id="KW-1185">Reference proteome</keyword>
<evidence type="ECO:0000256" key="1">
    <source>
        <dbReference type="SAM" id="MobiDB-lite"/>
    </source>
</evidence>
<accession>A0A2A2GHK6</accession>
<dbReference type="EMBL" id="NSJZ01000008">
    <property type="protein sequence ID" value="PAU96991.1"/>
    <property type="molecule type" value="Genomic_DNA"/>
</dbReference>
<name>A0A2A2GHK6_9RHOB</name>
<feature type="region of interest" description="Disordered" evidence="1">
    <location>
        <begin position="90"/>
        <end position="125"/>
    </location>
</feature>
<sequence>MKAAAPAAHVAAAPLSAAAGSAAAQGGNSAGAATPRTSGAGGQNGASAAPAPFSEPARLPEPADPDDEARARAWAIRTIARENTLSMIGQIARVSERPEAGKAGTESGHGSHAARDSEPRTLARA</sequence>
<feature type="compositionally biased region" description="Basic and acidic residues" evidence="1">
    <location>
        <begin position="113"/>
        <end position="125"/>
    </location>
</feature>
<keyword evidence="2" id="KW-0732">Signal</keyword>
<feature type="region of interest" description="Disordered" evidence="1">
    <location>
        <begin position="1"/>
        <end position="71"/>
    </location>
</feature>
<evidence type="ECO:0000256" key="2">
    <source>
        <dbReference type="SAM" id="SignalP"/>
    </source>
</evidence>
<protein>
    <submittedName>
        <fullName evidence="3">Uncharacterized protein</fullName>
    </submittedName>
</protein>
<evidence type="ECO:0000313" key="4">
    <source>
        <dbReference type="Proteomes" id="UP000218023"/>
    </source>
</evidence>
<gene>
    <name evidence="3" type="ORF">CK240_10855</name>
</gene>
<evidence type="ECO:0000313" key="3">
    <source>
        <dbReference type="EMBL" id="PAU96991.1"/>
    </source>
</evidence>
<proteinExistence type="predicted"/>
<dbReference type="Proteomes" id="UP000218023">
    <property type="component" value="Unassembled WGS sequence"/>
</dbReference>
<reference evidence="3 4" key="1">
    <citation type="submission" date="2017-09" db="EMBL/GenBank/DDBJ databases">
        <title>Paracoccus alkalisoli sp. nov., isolated from saline alkaline soil.</title>
        <authorList>
            <person name="Dong X."/>
            <person name="Zhang G."/>
        </authorList>
    </citation>
    <scope>NUCLEOTIDE SEQUENCE [LARGE SCALE GENOMIC DNA]</scope>
    <source>
        <strain evidence="3 4">WN007</strain>
    </source>
</reference>
<organism evidence="3 4">
    <name type="scientific">Paracoccus salipaludis</name>
    <dbReference type="NCBI Taxonomy" id="2032623"/>
    <lineage>
        <taxon>Bacteria</taxon>
        <taxon>Pseudomonadati</taxon>
        <taxon>Pseudomonadota</taxon>
        <taxon>Alphaproteobacteria</taxon>
        <taxon>Rhodobacterales</taxon>
        <taxon>Paracoccaceae</taxon>
        <taxon>Paracoccus</taxon>
    </lineage>
</organism>
<comment type="caution">
    <text evidence="3">The sequence shown here is derived from an EMBL/GenBank/DDBJ whole genome shotgun (WGS) entry which is preliminary data.</text>
</comment>
<feature type="chain" id="PRO_5013194875" evidence="2">
    <location>
        <begin position="25"/>
        <end position="125"/>
    </location>
</feature>
<feature type="compositionally biased region" description="Low complexity" evidence="1">
    <location>
        <begin position="45"/>
        <end position="57"/>
    </location>
</feature>
<dbReference type="AlphaFoldDB" id="A0A2A2GHK6"/>